<gene>
    <name evidence="3" type="ORF">KK083_12670</name>
</gene>
<accession>A0AAP2DMR2</accession>
<feature type="domain" description="DUF4382" evidence="2">
    <location>
        <begin position="34"/>
        <end position="169"/>
    </location>
</feature>
<comment type="caution">
    <text evidence="3">The sequence shown here is derived from an EMBL/GenBank/DDBJ whole genome shotgun (WGS) entry which is preliminary data.</text>
</comment>
<dbReference type="RefSeq" id="WP_254163610.1">
    <property type="nucleotide sequence ID" value="NZ_JAHESF010000011.1"/>
</dbReference>
<evidence type="ECO:0000256" key="1">
    <source>
        <dbReference type="SAM" id="SignalP"/>
    </source>
</evidence>
<sequence length="323" mass="34809">MRKNSLSWITGLLFGCAVATFTACDNDSNEPMGQGEVEFEITDAPVDDASVKSVVVTVADVKVDGQSLAGFTKQTIDLKAYFDGNTKILGSAVMDARAYSNVALVLDLDADAQGNSPGCYVLGQDNVKYKLKSTTTGKTDIILNQSWRAAKDTKTKIVMDFDLRKAIRYSDDAAVRYSFVSDNNLQAAVRLVAREQSGTLKGSFQESSEVNAEKIIVYAYKKGTFNATTETQAQGTDGIYFKNAVASAEVKDGLTGKVYTLAFLQEGDYELYFAAYSKNSSTGRVSFDAMLQSETRVDGTVASIIKVKAATSLNVSTSIKGII</sequence>
<dbReference type="EMBL" id="JAHESF010000011">
    <property type="protein sequence ID" value="MBT1697737.1"/>
    <property type="molecule type" value="Genomic_DNA"/>
</dbReference>
<keyword evidence="4" id="KW-1185">Reference proteome</keyword>
<dbReference type="Proteomes" id="UP001319200">
    <property type="component" value="Unassembled WGS sequence"/>
</dbReference>
<dbReference type="Pfam" id="PF14321">
    <property type="entry name" value="DUF4382"/>
    <property type="match status" value="1"/>
</dbReference>
<keyword evidence="1" id="KW-0732">Signal</keyword>
<feature type="signal peptide" evidence="1">
    <location>
        <begin position="1"/>
        <end position="19"/>
    </location>
</feature>
<reference evidence="3 4" key="1">
    <citation type="submission" date="2021-05" db="EMBL/GenBank/DDBJ databases">
        <title>A Polyphasic approach of four new species of the genus Ohtaekwangia: Ohtaekwangia histidinii sp. nov., Ohtaekwangia cretensis sp. nov., Ohtaekwangia indiensis sp. nov., Ohtaekwangia reichenbachii sp. nov. from diverse environment.</title>
        <authorList>
            <person name="Octaviana S."/>
        </authorList>
    </citation>
    <scope>NUCLEOTIDE SEQUENCE [LARGE SCALE GENOMIC DNA]</scope>
    <source>
        <strain evidence="3 4">PWU4</strain>
    </source>
</reference>
<name>A0AAP2DMR2_9BACT</name>
<organism evidence="3 4">
    <name type="scientific">Chryseosolibacter histidini</name>
    <dbReference type="NCBI Taxonomy" id="2782349"/>
    <lineage>
        <taxon>Bacteria</taxon>
        <taxon>Pseudomonadati</taxon>
        <taxon>Bacteroidota</taxon>
        <taxon>Cytophagia</taxon>
        <taxon>Cytophagales</taxon>
        <taxon>Chryseotaleaceae</taxon>
        <taxon>Chryseosolibacter</taxon>
    </lineage>
</organism>
<dbReference type="AlphaFoldDB" id="A0AAP2DMR2"/>
<protein>
    <submittedName>
        <fullName evidence="3">DUF4382 domain-containing protein</fullName>
    </submittedName>
</protein>
<feature type="chain" id="PRO_5042911302" evidence="1">
    <location>
        <begin position="20"/>
        <end position="323"/>
    </location>
</feature>
<evidence type="ECO:0000259" key="2">
    <source>
        <dbReference type="Pfam" id="PF14321"/>
    </source>
</evidence>
<evidence type="ECO:0000313" key="3">
    <source>
        <dbReference type="EMBL" id="MBT1697737.1"/>
    </source>
</evidence>
<evidence type="ECO:0000313" key="4">
    <source>
        <dbReference type="Proteomes" id="UP001319200"/>
    </source>
</evidence>
<proteinExistence type="predicted"/>
<dbReference type="PROSITE" id="PS51257">
    <property type="entry name" value="PROKAR_LIPOPROTEIN"/>
    <property type="match status" value="1"/>
</dbReference>
<dbReference type="InterPro" id="IPR025491">
    <property type="entry name" value="DUF4382"/>
</dbReference>